<proteinExistence type="predicted"/>
<feature type="transmembrane region" description="Helical" evidence="1">
    <location>
        <begin position="46"/>
        <end position="63"/>
    </location>
</feature>
<keyword evidence="1" id="KW-0472">Membrane</keyword>
<dbReference type="AlphaFoldDB" id="A0A075GIA8"/>
<dbReference type="EMBL" id="KF900617">
    <property type="protein sequence ID" value="AIF01313.1"/>
    <property type="molecule type" value="Genomic_DNA"/>
</dbReference>
<accession>A0A075GIA8</accession>
<name>A0A075GIA8_9ARCH</name>
<reference evidence="2" key="1">
    <citation type="journal article" date="2014" name="Genome Biol. Evol.">
        <title>Pangenome evidence for extensive interdomain horizontal transfer affecting lineage core and shell genes in uncultured planktonic thaumarchaeota and euryarchaeota.</title>
        <authorList>
            <person name="Deschamps P."/>
            <person name="Zivanovic Y."/>
            <person name="Moreira D."/>
            <person name="Rodriguez-Valera F."/>
            <person name="Lopez-Garcia P."/>
        </authorList>
    </citation>
    <scope>NUCLEOTIDE SEQUENCE</scope>
</reference>
<sequence>MPDKNKGEAPGKMPISMMIFAGLGALMMVLGMLFTLVGTSAGEMDLVNILFGSFTTAAGFLLLRRTLRNRRLIAGS</sequence>
<protein>
    <submittedName>
        <fullName evidence="2">Uncharacterized protein</fullName>
    </submittedName>
</protein>
<evidence type="ECO:0000256" key="1">
    <source>
        <dbReference type="SAM" id="Phobius"/>
    </source>
</evidence>
<organism evidence="2">
    <name type="scientific">uncultured marine thaumarchaeote KM3_145_B06</name>
    <dbReference type="NCBI Taxonomy" id="1456011"/>
    <lineage>
        <taxon>Archaea</taxon>
        <taxon>Nitrososphaerota</taxon>
        <taxon>environmental samples</taxon>
    </lineage>
</organism>
<feature type="transmembrane region" description="Helical" evidence="1">
    <location>
        <begin position="12"/>
        <end position="34"/>
    </location>
</feature>
<keyword evidence="1" id="KW-1133">Transmembrane helix</keyword>
<evidence type="ECO:0000313" key="2">
    <source>
        <dbReference type="EMBL" id="AIF01313.1"/>
    </source>
</evidence>
<keyword evidence="1" id="KW-0812">Transmembrane</keyword>